<evidence type="ECO:0000256" key="1">
    <source>
        <dbReference type="SAM" id="MobiDB-lite"/>
    </source>
</evidence>
<organism evidence="2">
    <name type="scientific">Cacopsylla melanoneura</name>
    <dbReference type="NCBI Taxonomy" id="428564"/>
    <lineage>
        <taxon>Eukaryota</taxon>
        <taxon>Metazoa</taxon>
        <taxon>Ecdysozoa</taxon>
        <taxon>Arthropoda</taxon>
        <taxon>Hexapoda</taxon>
        <taxon>Insecta</taxon>
        <taxon>Pterygota</taxon>
        <taxon>Neoptera</taxon>
        <taxon>Paraneoptera</taxon>
        <taxon>Hemiptera</taxon>
        <taxon>Sternorrhyncha</taxon>
        <taxon>Psylloidea</taxon>
        <taxon>Psyllidae</taxon>
        <taxon>Psyllinae</taxon>
        <taxon>Cacopsylla</taxon>
    </lineage>
</organism>
<protein>
    <submittedName>
        <fullName evidence="2">Uncharacterized protein</fullName>
    </submittedName>
</protein>
<accession>A0A8D8XHG1</accession>
<feature type="region of interest" description="Disordered" evidence="1">
    <location>
        <begin position="1"/>
        <end position="66"/>
    </location>
</feature>
<name>A0A8D8XHG1_9HEMI</name>
<dbReference type="EMBL" id="HBUF01332939">
    <property type="protein sequence ID" value="CAG6697318.1"/>
    <property type="molecule type" value="Transcribed_RNA"/>
</dbReference>
<reference evidence="2" key="1">
    <citation type="submission" date="2021-05" db="EMBL/GenBank/DDBJ databases">
        <authorList>
            <person name="Alioto T."/>
            <person name="Alioto T."/>
            <person name="Gomez Garrido J."/>
        </authorList>
    </citation>
    <scope>NUCLEOTIDE SEQUENCE</scope>
</reference>
<dbReference type="AlphaFoldDB" id="A0A8D8XHG1"/>
<feature type="region of interest" description="Disordered" evidence="1">
    <location>
        <begin position="91"/>
        <end position="112"/>
    </location>
</feature>
<evidence type="ECO:0000313" key="2">
    <source>
        <dbReference type="EMBL" id="CAG6697318.1"/>
    </source>
</evidence>
<feature type="compositionally biased region" description="Polar residues" evidence="1">
    <location>
        <begin position="38"/>
        <end position="47"/>
    </location>
</feature>
<feature type="compositionally biased region" description="Polar residues" evidence="1">
    <location>
        <begin position="101"/>
        <end position="112"/>
    </location>
</feature>
<sequence>MERTELQNESCSECFEGSQALAEPHGSPASLANPPEETPQSPAWPSRSSDRQKRPQTNPQEIWIDSEIRQTDKRRIRENRHVRLLYKTRNYRIKDKRSSNRNHPTDVSNSSAVVSILSDRRAYR</sequence>
<proteinExistence type="predicted"/>